<protein>
    <submittedName>
        <fullName evidence="1">Uncharacterized protein</fullName>
    </submittedName>
</protein>
<accession>A0A7S0GM19</accession>
<proteinExistence type="predicted"/>
<sequence>MYISINTLMGYCFIELCDLCSGKEGRKLLFCVWTRALPPGWFVLWFIGWCGVVCDWPVLDKPKCQFLLVPMEQIFDRIDNCTVWMKPFRIRQRLRLTPYPEMLRTCQITDTERLAIQQERKLFCVGLEDQASESVLRLRKHEII</sequence>
<dbReference type="AlphaFoldDB" id="A0A7S0GM19"/>
<gene>
    <name evidence="1" type="ORF">PINE0816_LOCUS21779</name>
</gene>
<dbReference type="EMBL" id="HBEL01046889">
    <property type="protein sequence ID" value="CAD8425619.1"/>
    <property type="molecule type" value="Transcribed_RNA"/>
</dbReference>
<reference evidence="1" key="1">
    <citation type="submission" date="2021-01" db="EMBL/GenBank/DDBJ databases">
        <authorList>
            <person name="Corre E."/>
            <person name="Pelletier E."/>
            <person name="Niang G."/>
            <person name="Scheremetjew M."/>
            <person name="Finn R."/>
            <person name="Kale V."/>
            <person name="Holt S."/>
            <person name="Cochrane G."/>
            <person name="Meng A."/>
            <person name="Brown T."/>
            <person name="Cohen L."/>
        </authorList>
    </citation>
    <scope>NUCLEOTIDE SEQUENCE</scope>
    <source>
        <strain evidence="1">CCAP1064/1</strain>
    </source>
</reference>
<name>A0A7S0GM19_9STRA</name>
<organism evidence="1">
    <name type="scientific">Proboscia inermis</name>
    <dbReference type="NCBI Taxonomy" id="420281"/>
    <lineage>
        <taxon>Eukaryota</taxon>
        <taxon>Sar</taxon>
        <taxon>Stramenopiles</taxon>
        <taxon>Ochrophyta</taxon>
        <taxon>Bacillariophyta</taxon>
        <taxon>Coscinodiscophyceae</taxon>
        <taxon>Rhizosoleniophycidae</taxon>
        <taxon>Rhizosoleniales</taxon>
        <taxon>Rhizosoleniaceae</taxon>
        <taxon>Proboscia</taxon>
    </lineage>
</organism>
<evidence type="ECO:0000313" key="1">
    <source>
        <dbReference type="EMBL" id="CAD8425619.1"/>
    </source>
</evidence>